<gene>
    <name evidence="1" type="ordered locus">Amet_1520</name>
</gene>
<keyword evidence="2" id="KW-1185">Reference proteome</keyword>
<evidence type="ECO:0008006" key="3">
    <source>
        <dbReference type="Google" id="ProtNLM"/>
    </source>
</evidence>
<protein>
    <recommendedName>
        <fullName evidence="3">Alcohol acetyltransferase</fullName>
    </recommendedName>
</protein>
<evidence type="ECO:0000313" key="1">
    <source>
        <dbReference type="EMBL" id="ABR47713.1"/>
    </source>
</evidence>
<dbReference type="Proteomes" id="UP000001572">
    <property type="component" value="Chromosome"/>
</dbReference>
<dbReference type="OrthoDB" id="4876345at2"/>
<accession>A6TNE5</accession>
<dbReference type="AlphaFoldDB" id="A6TNE5"/>
<proteinExistence type="predicted"/>
<sequence length="426" mass="48699">MKNWYRLDNAAKFFPAVTTKTNTSVFRLSMILTETVDSDKLQKAVDIVIGRFPTLAVKLGKGVFWNYLFENSNRLMIHEEMEYPCAFIDGYRNNGYLMRIVYYNHRIGLEVFHGLTDGGGAMEFLKTLIYQYLWLVGKDVKDEGLILLPEGTPDKLEEEDSYLRYYQHAQDEKFQPQKLEKAYSIKGTILEPYGINVTHGVVSASSLNQYARKMGTTITGYVASVLIQAIYLEGSKHRKILEPITIGIPVNLRGIFPSKTLRNFFAGVSVSVYVLPETKFEDIVKEVTRQMKENITKEGLSFVIAKNIRYEKMLGARFVPLFIKNRLINYAFKSFEGNAITMSLSNMGNIKLSKSMESHIDKMEAVLYPKGEASMNCGMCSVNDRLNITFARNIVETDIIKQFFGLIYDHTGFDIEVYSNDWGEKK</sequence>
<dbReference type="HOGENOM" id="CLU_031688_0_0_9"/>
<dbReference type="eggNOG" id="COG4908">
    <property type="taxonomic scope" value="Bacteria"/>
</dbReference>
<reference evidence="2" key="1">
    <citation type="journal article" date="2016" name="Genome Announc.">
        <title>Complete genome sequence of Alkaliphilus metalliredigens strain QYMF, an alkaliphilic and metal-reducing bacterium isolated from borax-contaminated leachate ponds.</title>
        <authorList>
            <person name="Hwang C."/>
            <person name="Copeland A."/>
            <person name="Lucas S."/>
            <person name="Lapidus A."/>
            <person name="Barry K."/>
            <person name="Detter J.C."/>
            <person name="Glavina Del Rio T."/>
            <person name="Hammon N."/>
            <person name="Israni S."/>
            <person name="Dalin E."/>
            <person name="Tice H."/>
            <person name="Pitluck S."/>
            <person name="Chertkov O."/>
            <person name="Brettin T."/>
            <person name="Bruce D."/>
            <person name="Han C."/>
            <person name="Schmutz J."/>
            <person name="Larimer F."/>
            <person name="Land M.L."/>
            <person name="Hauser L."/>
            <person name="Kyrpides N."/>
            <person name="Mikhailova N."/>
            <person name="Ye Q."/>
            <person name="Zhou J."/>
            <person name="Richardson P."/>
            <person name="Fields M.W."/>
        </authorList>
    </citation>
    <scope>NUCLEOTIDE SEQUENCE [LARGE SCALE GENOMIC DNA]</scope>
    <source>
        <strain evidence="2">QYMF</strain>
    </source>
</reference>
<dbReference type="EMBL" id="CP000724">
    <property type="protein sequence ID" value="ABR47713.1"/>
    <property type="molecule type" value="Genomic_DNA"/>
</dbReference>
<organism evidence="1 2">
    <name type="scientific">Alkaliphilus metalliredigens (strain QYMF)</name>
    <dbReference type="NCBI Taxonomy" id="293826"/>
    <lineage>
        <taxon>Bacteria</taxon>
        <taxon>Bacillati</taxon>
        <taxon>Bacillota</taxon>
        <taxon>Clostridia</taxon>
        <taxon>Peptostreptococcales</taxon>
        <taxon>Natronincolaceae</taxon>
        <taxon>Alkaliphilus</taxon>
    </lineage>
</organism>
<dbReference type="STRING" id="293826.Amet_1520"/>
<dbReference type="KEGG" id="amt:Amet_1520"/>
<dbReference type="RefSeq" id="WP_012062751.1">
    <property type="nucleotide sequence ID" value="NC_009633.1"/>
</dbReference>
<name>A6TNE5_ALKMQ</name>
<evidence type="ECO:0000313" key="2">
    <source>
        <dbReference type="Proteomes" id="UP000001572"/>
    </source>
</evidence>